<dbReference type="SUPFAM" id="SSF56752">
    <property type="entry name" value="D-aminoacid aminotransferase-like PLP-dependent enzymes"/>
    <property type="match status" value="1"/>
</dbReference>
<dbReference type="Gene3D" id="3.20.10.10">
    <property type="entry name" value="D-amino Acid Aminotransferase, subunit A, domain 2"/>
    <property type="match status" value="1"/>
</dbReference>
<dbReference type="AlphaFoldDB" id="A0A075H417"/>
<protein>
    <submittedName>
        <fullName evidence="1">Uncharacterized protein</fullName>
    </submittedName>
</protein>
<dbReference type="EMBL" id="KF900904">
    <property type="protein sequence ID" value="AIF10941.1"/>
    <property type="molecule type" value="Genomic_DNA"/>
</dbReference>
<dbReference type="Pfam" id="PF01063">
    <property type="entry name" value="Aminotran_4"/>
    <property type="match status" value="1"/>
</dbReference>
<dbReference type="InterPro" id="IPR036038">
    <property type="entry name" value="Aminotransferase-like"/>
</dbReference>
<dbReference type="InterPro" id="IPR001544">
    <property type="entry name" value="Aminotrans_IV"/>
</dbReference>
<reference evidence="1" key="1">
    <citation type="journal article" date="2014" name="Genome Biol. Evol.">
        <title>Pangenome evidence for extensive interdomain horizontal transfer affecting lineage core and shell genes in uncultured planktonic thaumarchaeota and euryarchaeota.</title>
        <authorList>
            <person name="Deschamps P."/>
            <person name="Zivanovic Y."/>
            <person name="Moreira D."/>
            <person name="Rodriguez-Valera F."/>
            <person name="Lopez-Garcia P."/>
        </authorList>
    </citation>
    <scope>NUCLEOTIDE SEQUENCE</scope>
</reference>
<name>A0A075H417_9EURY</name>
<dbReference type="InterPro" id="IPR043132">
    <property type="entry name" value="BCAT-like_C"/>
</dbReference>
<organism evidence="1">
    <name type="scientific">uncultured marine group II/III euryarchaeote KM3_47_E09</name>
    <dbReference type="NCBI Taxonomy" id="1456452"/>
    <lineage>
        <taxon>Archaea</taxon>
        <taxon>Methanobacteriati</taxon>
        <taxon>Methanobacteriota</taxon>
        <taxon>environmental samples</taxon>
    </lineage>
</organism>
<sequence length="257" mass="27311">MPDPRSAVWSAIAWDGVGSLLAADMHFARISRHAAVLGIQIPDNLAERVFKALGALEHPGEPNGSADQAAFLVRAGVRADGEIFVEPAVIRTWPDAPLAAISLAAPSWEEPVRGTKHAEWKPYSDARQTAIEHGADIALLFEDDILIDGDRCAPMLLDHDGVSYHPKHSDGALDSVTIEQIGAGLEAAGIPVRPARLTLSMILRASEVIVCGSGMGIRAVGTIDGRTIGRPQGRLFQAALESWLARLESGWVSAGDP</sequence>
<dbReference type="GO" id="GO:0003824">
    <property type="term" value="F:catalytic activity"/>
    <property type="evidence" value="ECO:0007669"/>
    <property type="project" value="InterPro"/>
</dbReference>
<proteinExistence type="predicted"/>
<accession>A0A075H417</accession>
<evidence type="ECO:0000313" key="1">
    <source>
        <dbReference type="EMBL" id="AIF10941.1"/>
    </source>
</evidence>